<dbReference type="PaxDb" id="3708-A0A078H7J6"/>
<organism evidence="3 4">
    <name type="scientific">Brassica napus</name>
    <name type="common">Rape</name>
    <dbReference type="NCBI Taxonomy" id="3708"/>
    <lineage>
        <taxon>Eukaryota</taxon>
        <taxon>Viridiplantae</taxon>
        <taxon>Streptophyta</taxon>
        <taxon>Embryophyta</taxon>
        <taxon>Tracheophyta</taxon>
        <taxon>Spermatophyta</taxon>
        <taxon>Magnoliopsida</taxon>
        <taxon>eudicotyledons</taxon>
        <taxon>Gunneridae</taxon>
        <taxon>Pentapetalae</taxon>
        <taxon>rosids</taxon>
        <taxon>malvids</taxon>
        <taxon>Brassicales</taxon>
        <taxon>Brassicaceae</taxon>
        <taxon>Brassiceae</taxon>
        <taxon>Brassica</taxon>
    </lineage>
</organism>
<dbReference type="InterPro" id="IPR011051">
    <property type="entry name" value="RmlC_Cupin_sf"/>
</dbReference>
<feature type="domain" description="Cupin type-1" evidence="2">
    <location>
        <begin position="10"/>
        <end position="60"/>
    </location>
</feature>
<evidence type="ECO:0000256" key="1">
    <source>
        <dbReference type="ARBA" id="ARBA00022729"/>
    </source>
</evidence>
<name>A0A078H7J6_BRANA</name>
<dbReference type="AlphaFoldDB" id="A0A078H7J6"/>
<dbReference type="EMBL" id="LK032322">
    <property type="protein sequence ID" value="CDY33836.1"/>
    <property type="molecule type" value="Genomic_DNA"/>
</dbReference>
<reference evidence="3 4" key="1">
    <citation type="journal article" date="2014" name="Science">
        <title>Plant genetics. Early allopolyploid evolution in the post-Neolithic Brassica napus oilseed genome.</title>
        <authorList>
            <person name="Chalhoub B."/>
            <person name="Denoeud F."/>
            <person name="Liu S."/>
            <person name="Parkin I.A."/>
            <person name="Tang H."/>
            <person name="Wang X."/>
            <person name="Chiquet J."/>
            <person name="Belcram H."/>
            <person name="Tong C."/>
            <person name="Samans B."/>
            <person name="Correa M."/>
            <person name="Da Silva C."/>
            <person name="Just J."/>
            <person name="Falentin C."/>
            <person name="Koh C.S."/>
            <person name="Le Clainche I."/>
            <person name="Bernard M."/>
            <person name="Bento P."/>
            <person name="Noel B."/>
            <person name="Labadie K."/>
            <person name="Alberti A."/>
            <person name="Charles M."/>
            <person name="Arnaud D."/>
            <person name="Guo H."/>
            <person name="Daviaud C."/>
            <person name="Alamery S."/>
            <person name="Jabbari K."/>
            <person name="Zhao M."/>
            <person name="Edger P.P."/>
            <person name="Chelaifa H."/>
            <person name="Tack D."/>
            <person name="Lassalle G."/>
            <person name="Mestiri I."/>
            <person name="Schnel N."/>
            <person name="Le Paslier M.C."/>
            <person name="Fan G."/>
            <person name="Renault V."/>
            <person name="Bayer P.E."/>
            <person name="Golicz A.A."/>
            <person name="Manoli S."/>
            <person name="Lee T.H."/>
            <person name="Thi V.H."/>
            <person name="Chalabi S."/>
            <person name="Hu Q."/>
            <person name="Fan C."/>
            <person name="Tollenaere R."/>
            <person name="Lu Y."/>
            <person name="Battail C."/>
            <person name="Shen J."/>
            <person name="Sidebottom C.H."/>
            <person name="Wang X."/>
            <person name="Canaguier A."/>
            <person name="Chauveau A."/>
            <person name="Berard A."/>
            <person name="Deniot G."/>
            <person name="Guan M."/>
            <person name="Liu Z."/>
            <person name="Sun F."/>
            <person name="Lim Y.P."/>
            <person name="Lyons E."/>
            <person name="Town C.D."/>
            <person name="Bancroft I."/>
            <person name="Wang X."/>
            <person name="Meng J."/>
            <person name="Ma J."/>
            <person name="Pires J.C."/>
            <person name="King G.J."/>
            <person name="Brunel D."/>
            <person name="Delourme R."/>
            <person name="Renard M."/>
            <person name="Aury J.M."/>
            <person name="Adams K.L."/>
            <person name="Batley J."/>
            <person name="Snowdon R.J."/>
            <person name="Tost J."/>
            <person name="Edwards D."/>
            <person name="Zhou Y."/>
            <person name="Hua W."/>
            <person name="Sharpe A.G."/>
            <person name="Paterson A.H."/>
            <person name="Guan C."/>
            <person name="Wincker P."/>
        </authorList>
    </citation>
    <scope>NUCLEOTIDE SEQUENCE [LARGE SCALE GENOMIC DNA]</scope>
    <source>
        <strain evidence="4">cv. Darmor-bzh</strain>
    </source>
</reference>
<keyword evidence="4" id="KW-1185">Reference proteome</keyword>
<dbReference type="Pfam" id="PF00190">
    <property type="entry name" value="Cupin_1"/>
    <property type="match status" value="1"/>
</dbReference>
<proteinExistence type="predicted"/>
<protein>
    <submittedName>
        <fullName evidence="3">BnaCnng07540D protein</fullName>
    </submittedName>
</protein>
<dbReference type="InterPro" id="IPR014710">
    <property type="entry name" value="RmlC-like_jellyroll"/>
</dbReference>
<accession>A0A078H7J6</accession>
<evidence type="ECO:0000313" key="3">
    <source>
        <dbReference type="EMBL" id="CDY33836.1"/>
    </source>
</evidence>
<dbReference type="STRING" id="3708.A0A078H7J6"/>
<dbReference type="Gramene" id="CDY33836">
    <property type="protein sequence ID" value="CDY33836"/>
    <property type="gene ID" value="GSBRNA2T00055301001"/>
</dbReference>
<evidence type="ECO:0000313" key="4">
    <source>
        <dbReference type="Proteomes" id="UP000028999"/>
    </source>
</evidence>
<dbReference type="OMA" id="NCPILTL"/>
<gene>
    <name evidence="3" type="primary">BnaCnng07540D</name>
    <name evidence="3" type="ORF">GSBRNA2T00055301001</name>
</gene>
<dbReference type="SUPFAM" id="SSF51182">
    <property type="entry name" value="RmlC-like cupins"/>
    <property type="match status" value="1"/>
</dbReference>
<dbReference type="PANTHER" id="PTHR31238">
    <property type="entry name" value="GERMIN-LIKE PROTEIN SUBFAMILY 3 MEMBER 3"/>
    <property type="match status" value="1"/>
</dbReference>
<dbReference type="SMR" id="A0A078H7J6"/>
<keyword evidence="1" id="KW-0732">Signal</keyword>
<evidence type="ECO:0000259" key="2">
    <source>
        <dbReference type="Pfam" id="PF00190"/>
    </source>
</evidence>
<dbReference type="Gene3D" id="2.60.120.10">
    <property type="entry name" value="Jelly Rolls"/>
    <property type="match status" value="2"/>
</dbReference>
<dbReference type="InterPro" id="IPR006045">
    <property type="entry name" value="Cupin_1"/>
</dbReference>
<dbReference type="Proteomes" id="UP000028999">
    <property type="component" value="Unassembled WGS sequence"/>
</dbReference>
<sequence length="153" mass="16791">MEGNCPILTLSRSTPALVLIDFAPGGQFHNPPRTHPRAMEILVPLEGTLLVGFVSSNQDNNRRMNAVAFAGLGSQDPGAITIADAVLDSKPLIMMDVLAKAFQLDVLGFSKEAAYIHRGTSWWNGYVVGFYLFCYLQLTSFVKLQTGRFVRSL</sequence>